<reference evidence="2 3" key="1">
    <citation type="submission" date="2024-01" db="EMBL/GenBank/DDBJ databases">
        <title>The genomes of 5 underutilized Papilionoideae crops provide insights into root nodulation and disease resistance.</title>
        <authorList>
            <person name="Yuan L."/>
        </authorList>
    </citation>
    <scope>NUCLEOTIDE SEQUENCE [LARGE SCALE GENOMIC DNA]</scope>
    <source>
        <strain evidence="2">LY-2023</strain>
        <tissue evidence="2">Leaf</tissue>
    </source>
</reference>
<sequence length="104" mass="12125">MKEKNQRDQEQAESQGEDPKKANRGFVVVVVFGLYGNADVSIFDGFFLLFITTRHLPLVLFEKKLVFVTFSYGEMPTLHYCYLQEKEHHVVALNALTLRFFYKS</sequence>
<organism evidence="2 3">
    <name type="scientific">Clitoria ternatea</name>
    <name type="common">Butterfly pea</name>
    <dbReference type="NCBI Taxonomy" id="43366"/>
    <lineage>
        <taxon>Eukaryota</taxon>
        <taxon>Viridiplantae</taxon>
        <taxon>Streptophyta</taxon>
        <taxon>Embryophyta</taxon>
        <taxon>Tracheophyta</taxon>
        <taxon>Spermatophyta</taxon>
        <taxon>Magnoliopsida</taxon>
        <taxon>eudicotyledons</taxon>
        <taxon>Gunneridae</taxon>
        <taxon>Pentapetalae</taxon>
        <taxon>rosids</taxon>
        <taxon>fabids</taxon>
        <taxon>Fabales</taxon>
        <taxon>Fabaceae</taxon>
        <taxon>Papilionoideae</taxon>
        <taxon>50 kb inversion clade</taxon>
        <taxon>NPAAA clade</taxon>
        <taxon>indigoferoid/millettioid clade</taxon>
        <taxon>Phaseoleae</taxon>
        <taxon>Clitoria</taxon>
    </lineage>
</organism>
<evidence type="ECO:0000313" key="3">
    <source>
        <dbReference type="Proteomes" id="UP001359559"/>
    </source>
</evidence>
<protein>
    <submittedName>
        <fullName evidence="2">Uncharacterized protein</fullName>
    </submittedName>
</protein>
<dbReference type="AlphaFoldDB" id="A0AAN9PL52"/>
<keyword evidence="1" id="KW-1133">Transmembrane helix</keyword>
<proteinExistence type="predicted"/>
<feature type="transmembrane region" description="Helical" evidence="1">
    <location>
        <begin position="26"/>
        <end position="51"/>
    </location>
</feature>
<evidence type="ECO:0000256" key="1">
    <source>
        <dbReference type="SAM" id="Phobius"/>
    </source>
</evidence>
<gene>
    <name evidence="2" type="ORF">RJT34_13110</name>
</gene>
<name>A0AAN9PL52_CLITE</name>
<evidence type="ECO:0000313" key="2">
    <source>
        <dbReference type="EMBL" id="KAK7302226.1"/>
    </source>
</evidence>
<dbReference type="Proteomes" id="UP001359559">
    <property type="component" value="Unassembled WGS sequence"/>
</dbReference>
<dbReference type="EMBL" id="JAYKXN010000003">
    <property type="protein sequence ID" value="KAK7302226.1"/>
    <property type="molecule type" value="Genomic_DNA"/>
</dbReference>
<comment type="caution">
    <text evidence="2">The sequence shown here is derived from an EMBL/GenBank/DDBJ whole genome shotgun (WGS) entry which is preliminary data.</text>
</comment>
<keyword evidence="1" id="KW-0812">Transmembrane</keyword>
<keyword evidence="3" id="KW-1185">Reference proteome</keyword>
<accession>A0AAN9PL52</accession>
<keyword evidence="1" id="KW-0472">Membrane</keyword>